<organism evidence="4 5">
    <name type="scientific">Collinsella ureilytica</name>
    <dbReference type="NCBI Taxonomy" id="2869515"/>
    <lineage>
        <taxon>Bacteria</taxon>
        <taxon>Bacillati</taxon>
        <taxon>Actinomycetota</taxon>
        <taxon>Coriobacteriia</taxon>
        <taxon>Coriobacteriales</taxon>
        <taxon>Coriobacteriaceae</taxon>
        <taxon>Collinsella</taxon>
    </lineage>
</organism>
<dbReference type="Proteomes" id="UP000700908">
    <property type="component" value="Unassembled WGS sequence"/>
</dbReference>
<keyword evidence="4" id="KW-0238">DNA-binding</keyword>
<dbReference type="Pfam" id="PF00455">
    <property type="entry name" value="DeoRC"/>
    <property type="match status" value="1"/>
</dbReference>
<dbReference type="PANTHER" id="PTHR30363">
    <property type="entry name" value="HTH-TYPE TRANSCRIPTIONAL REGULATOR SRLR-RELATED"/>
    <property type="match status" value="1"/>
</dbReference>
<keyword evidence="5" id="KW-1185">Reference proteome</keyword>
<dbReference type="SMART" id="SM01134">
    <property type="entry name" value="DeoRC"/>
    <property type="match status" value="1"/>
</dbReference>
<name>A0ABS7MIL5_9ACTN</name>
<feature type="domain" description="HTH deoR-type" evidence="3">
    <location>
        <begin position="16"/>
        <end position="71"/>
    </location>
</feature>
<dbReference type="InterPro" id="IPR001034">
    <property type="entry name" value="DeoR_HTH"/>
</dbReference>
<evidence type="ECO:0000313" key="5">
    <source>
        <dbReference type="Proteomes" id="UP000700908"/>
    </source>
</evidence>
<dbReference type="GO" id="GO:0003677">
    <property type="term" value="F:DNA binding"/>
    <property type="evidence" value="ECO:0007669"/>
    <property type="project" value="UniProtKB-KW"/>
</dbReference>
<dbReference type="SMART" id="SM00420">
    <property type="entry name" value="HTH_DEOR"/>
    <property type="match status" value="1"/>
</dbReference>
<dbReference type="EMBL" id="JAIMFO010000004">
    <property type="protein sequence ID" value="MBY4797217.1"/>
    <property type="molecule type" value="Genomic_DNA"/>
</dbReference>
<dbReference type="PROSITE" id="PS51000">
    <property type="entry name" value="HTH_DEOR_2"/>
    <property type="match status" value="1"/>
</dbReference>
<comment type="caution">
    <text evidence="4">The sequence shown here is derived from an EMBL/GenBank/DDBJ whole genome shotgun (WGS) entry which is preliminary data.</text>
</comment>
<gene>
    <name evidence="4" type="ORF">K6V98_02400</name>
</gene>
<dbReference type="Gene3D" id="3.40.50.1360">
    <property type="match status" value="1"/>
</dbReference>
<evidence type="ECO:0000313" key="4">
    <source>
        <dbReference type="EMBL" id="MBY4797217.1"/>
    </source>
</evidence>
<dbReference type="Pfam" id="PF08220">
    <property type="entry name" value="HTH_DeoR"/>
    <property type="match status" value="1"/>
</dbReference>
<dbReference type="InterPro" id="IPR037171">
    <property type="entry name" value="NagB/RpiA_transferase-like"/>
</dbReference>
<dbReference type="RefSeq" id="WP_222198948.1">
    <property type="nucleotide sequence ID" value="NZ_JAIMFO010000004.1"/>
</dbReference>
<dbReference type="InterPro" id="IPR014036">
    <property type="entry name" value="DeoR-like_C"/>
</dbReference>
<dbReference type="InterPro" id="IPR050313">
    <property type="entry name" value="Carb_Metab_HTH_regulators"/>
</dbReference>
<dbReference type="SUPFAM" id="SSF100950">
    <property type="entry name" value="NagB/RpiA/CoA transferase-like"/>
    <property type="match status" value="1"/>
</dbReference>
<accession>A0ABS7MIL5</accession>
<sequence>MDDDRDVPYKGEQMLAEGRHNAIVDEVSAVGSVKVKELALRFGVTEDCIRKDLTLLEKRGQLKKIYGGAVRLRTHATDYRISDRLGKHIEDKRAIATKALELINDGDMVFLDMSTSNIVLAQMLADSGRKITLVTNCIQVIGAVSSARNIKLIMLGGETNDRRDGFIGALTIEQMERYRFDIAFIGAVGVDLENDRVSTYIPQDGSTKHCAIASSKRSYLMLETRKFQEDGTYFFARMSDFTGAIMERSPEKSQIKLLEELNVDWIA</sequence>
<keyword evidence="1" id="KW-0805">Transcription regulation</keyword>
<keyword evidence="2" id="KW-0804">Transcription</keyword>
<evidence type="ECO:0000256" key="1">
    <source>
        <dbReference type="ARBA" id="ARBA00023015"/>
    </source>
</evidence>
<proteinExistence type="predicted"/>
<reference evidence="4 5" key="1">
    <citation type="submission" date="2021-08" db="EMBL/GenBank/DDBJ databases">
        <title>Collinsella faecalis sp. nov. isolated from swine faeces.</title>
        <authorList>
            <person name="Oh B.S."/>
            <person name="Lee J.H."/>
        </authorList>
    </citation>
    <scope>NUCLEOTIDE SEQUENCE [LARGE SCALE GENOMIC DNA]</scope>
    <source>
        <strain evidence="4 5">AGMB00827</strain>
    </source>
</reference>
<dbReference type="PANTHER" id="PTHR30363:SF44">
    <property type="entry name" value="AGA OPERON TRANSCRIPTIONAL REPRESSOR-RELATED"/>
    <property type="match status" value="1"/>
</dbReference>
<dbReference type="SUPFAM" id="SSF46785">
    <property type="entry name" value="Winged helix' DNA-binding domain"/>
    <property type="match status" value="1"/>
</dbReference>
<evidence type="ECO:0000259" key="3">
    <source>
        <dbReference type="PROSITE" id="PS51000"/>
    </source>
</evidence>
<protein>
    <submittedName>
        <fullName evidence="4">DeoR/GlpR family DNA-binding transcription regulator</fullName>
    </submittedName>
</protein>
<evidence type="ECO:0000256" key="2">
    <source>
        <dbReference type="ARBA" id="ARBA00023163"/>
    </source>
</evidence>
<dbReference type="InterPro" id="IPR036390">
    <property type="entry name" value="WH_DNA-bd_sf"/>
</dbReference>